<gene>
    <name evidence="1" type="ordered locus">ROD_48811</name>
</gene>
<accession>D2TRX3</accession>
<proteinExistence type="predicted"/>
<dbReference type="Proteomes" id="UP000001889">
    <property type="component" value="Chromosome"/>
</dbReference>
<protein>
    <submittedName>
        <fullName evidence="1">Uncharacterized protein</fullName>
    </submittedName>
</protein>
<dbReference type="AlphaFoldDB" id="D2TRX3"/>
<reference evidence="1 2" key="1">
    <citation type="journal article" date="2010" name="J. Bacteriol.">
        <title>The Citrobacter rodentium genome sequence reveals convergent evolution with human pathogenic Escherichia coli.</title>
        <authorList>
            <person name="Petty N.K."/>
            <person name="Bulgin R."/>
            <person name="Crepin V.F."/>
            <person name="Cerdeno-Tarraga A.M."/>
            <person name="Schroeder G.N."/>
            <person name="Quail M.A."/>
            <person name="Lennard N."/>
            <person name="Corton C."/>
            <person name="Barron A."/>
            <person name="Clark L."/>
            <person name="Toribio A.L."/>
            <person name="Parkhill J."/>
            <person name="Dougan G."/>
            <person name="Frankel G."/>
            <person name="Thomson N.R."/>
        </authorList>
    </citation>
    <scope>NUCLEOTIDE SEQUENCE [LARGE SCALE GENOMIC DNA]</scope>
    <source>
        <strain evidence="1 2">ICC168</strain>
    </source>
</reference>
<dbReference type="HOGENOM" id="CLU_3023769_0_0_6"/>
<dbReference type="EMBL" id="FN543502">
    <property type="protein sequence ID" value="CBG91567.1"/>
    <property type="molecule type" value="Genomic_DNA"/>
</dbReference>
<name>D2TRX3_CITRI</name>
<sequence length="55" mass="6229">MLTAKRAAVVTGKTVITSTWHRIWLSAGSFSSNELVSAFQLHNRWRVSNKQLNDN</sequence>
<organism evidence="1 2">
    <name type="scientific">Citrobacter rodentium (strain ICC168)</name>
    <name type="common">Citrobacter freundii biotype 4280</name>
    <dbReference type="NCBI Taxonomy" id="637910"/>
    <lineage>
        <taxon>Bacteria</taxon>
        <taxon>Pseudomonadati</taxon>
        <taxon>Pseudomonadota</taxon>
        <taxon>Gammaproteobacteria</taxon>
        <taxon>Enterobacterales</taxon>
        <taxon>Enterobacteriaceae</taxon>
        <taxon>Citrobacter</taxon>
    </lineage>
</organism>
<keyword evidence="2" id="KW-1185">Reference proteome</keyword>
<dbReference type="KEGG" id="cro:ROD_48811"/>
<evidence type="ECO:0000313" key="1">
    <source>
        <dbReference type="EMBL" id="CBG91567.1"/>
    </source>
</evidence>
<evidence type="ECO:0000313" key="2">
    <source>
        <dbReference type="Proteomes" id="UP000001889"/>
    </source>
</evidence>